<dbReference type="OrthoDB" id="6148959at2759"/>
<evidence type="ECO:0000313" key="3">
    <source>
        <dbReference type="Proteomes" id="UP000683360"/>
    </source>
</evidence>
<comment type="caution">
    <text evidence="2">The sequence shown here is derived from an EMBL/GenBank/DDBJ whole genome shotgun (WGS) entry which is preliminary data.</text>
</comment>
<evidence type="ECO:0000313" key="2">
    <source>
        <dbReference type="EMBL" id="CAG2196255.1"/>
    </source>
</evidence>
<gene>
    <name evidence="2" type="ORF">MEDL_11150</name>
</gene>
<dbReference type="PANTHER" id="PTHR46791">
    <property type="entry name" value="EXPRESSED PROTEIN"/>
    <property type="match status" value="1"/>
</dbReference>
<evidence type="ECO:0000259" key="1">
    <source>
        <dbReference type="PROSITE" id="PS50994"/>
    </source>
</evidence>
<dbReference type="InterPro" id="IPR036397">
    <property type="entry name" value="RNaseH_sf"/>
</dbReference>
<dbReference type="PROSITE" id="PS50994">
    <property type="entry name" value="INTEGRASE"/>
    <property type="match status" value="1"/>
</dbReference>
<dbReference type="InterPro" id="IPR058913">
    <property type="entry name" value="Integrase_dom_put"/>
</dbReference>
<dbReference type="PANTHER" id="PTHR46791:SF5">
    <property type="entry name" value="CLR5 DOMAIN-CONTAINING PROTEIN-RELATED"/>
    <property type="match status" value="1"/>
</dbReference>
<accession>A0A8S3QKX1</accession>
<proteinExistence type="predicted"/>
<dbReference type="Proteomes" id="UP000683360">
    <property type="component" value="Unassembled WGS sequence"/>
</dbReference>
<dbReference type="SUPFAM" id="SSF53098">
    <property type="entry name" value="Ribonuclease H-like"/>
    <property type="match status" value="1"/>
</dbReference>
<feature type="domain" description="Integrase catalytic" evidence="1">
    <location>
        <begin position="96"/>
        <end position="277"/>
    </location>
</feature>
<keyword evidence="3" id="KW-1185">Reference proteome</keyword>
<sequence>MADLLHVSVSSVKRRLRDYRILLRRRYADISDIDLDDRVRRITQSNRSLGQRMVQGFLQTEGVNLPRRRIAESLIRVDEAGVAIRWCRTIRRRSYQVSGPNALWHVDGNHKLIRWGMVIHGGIDGFSRMVTFINLALDNKAATALEPFVRGCQEFGVPSRVRTDHGRENLDIATFMLTHRGANRGSIITGRSVHNQRIERLWRDLFQSCTNVFYQLFYFLEKHHILDETSELHLWCLHYVFVPRIRAALRVFKEGWNNHSLTSAGGKSPKQLFVMGVLSQAGQGHRGIDDLFHHDEEITDIDIENYGIDWAGPVPEISNDTVSVPRISCPINDANFAQLRREINPLEEPNGLGIDIFLRTLAFCSVRLLN</sequence>
<dbReference type="Gene3D" id="3.30.420.10">
    <property type="entry name" value="Ribonuclease H-like superfamily/Ribonuclease H"/>
    <property type="match status" value="1"/>
</dbReference>
<dbReference type="EMBL" id="CAJPWZ010000550">
    <property type="protein sequence ID" value="CAG2196255.1"/>
    <property type="molecule type" value="Genomic_DNA"/>
</dbReference>
<name>A0A8S3QKX1_MYTED</name>
<dbReference type="InterPro" id="IPR012337">
    <property type="entry name" value="RNaseH-like_sf"/>
</dbReference>
<dbReference type="GO" id="GO:0015074">
    <property type="term" value="P:DNA integration"/>
    <property type="evidence" value="ECO:0007669"/>
    <property type="project" value="InterPro"/>
</dbReference>
<protein>
    <recommendedName>
        <fullName evidence="1">Integrase catalytic domain-containing protein</fullName>
    </recommendedName>
</protein>
<dbReference type="Pfam" id="PF24764">
    <property type="entry name" value="rva_4"/>
    <property type="match status" value="1"/>
</dbReference>
<dbReference type="GO" id="GO:0003676">
    <property type="term" value="F:nucleic acid binding"/>
    <property type="evidence" value="ECO:0007669"/>
    <property type="project" value="InterPro"/>
</dbReference>
<dbReference type="InterPro" id="IPR001584">
    <property type="entry name" value="Integrase_cat-core"/>
</dbReference>
<organism evidence="2 3">
    <name type="scientific">Mytilus edulis</name>
    <name type="common">Blue mussel</name>
    <dbReference type="NCBI Taxonomy" id="6550"/>
    <lineage>
        <taxon>Eukaryota</taxon>
        <taxon>Metazoa</taxon>
        <taxon>Spiralia</taxon>
        <taxon>Lophotrochozoa</taxon>
        <taxon>Mollusca</taxon>
        <taxon>Bivalvia</taxon>
        <taxon>Autobranchia</taxon>
        <taxon>Pteriomorphia</taxon>
        <taxon>Mytilida</taxon>
        <taxon>Mytiloidea</taxon>
        <taxon>Mytilidae</taxon>
        <taxon>Mytilinae</taxon>
        <taxon>Mytilus</taxon>
    </lineage>
</organism>
<dbReference type="AlphaFoldDB" id="A0A8S3QKX1"/>
<reference evidence="2" key="1">
    <citation type="submission" date="2021-03" db="EMBL/GenBank/DDBJ databases">
        <authorList>
            <person name="Bekaert M."/>
        </authorList>
    </citation>
    <scope>NUCLEOTIDE SEQUENCE</scope>
</reference>